<keyword evidence="1" id="KW-1133">Transmembrane helix</keyword>
<reference evidence="2 3" key="1">
    <citation type="journal article" date="2024" name="J Genomics">
        <title>Draft genome sequencing and assembly of Favolaschia claudopus CIRM-BRFM 2984 isolated from oak limbs.</title>
        <authorList>
            <person name="Navarro D."/>
            <person name="Drula E."/>
            <person name="Chaduli D."/>
            <person name="Cazenave R."/>
            <person name="Ahrendt S."/>
            <person name="Wang J."/>
            <person name="Lipzen A."/>
            <person name="Daum C."/>
            <person name="Barry K."/>
            <person name="Grigoriev I.V."/>
            <person name="Favel A."/>
            <person name="Rosso M.N."/>
            <person name="Martin F."/>
        </authorList>
    </citation>
    <scope>NUCLEOTIDE SEQUENCE [LARGE SCALE GENOMIC DNA]</scope>
    <source>
        <strain evidence="2 3">CIRM-BRFM 2984</strain>
    </source>
</reference>
<proteinExistence type="predicted"/>
<protein>
    <submittedName>
        <fullName evidence="2">Uncharacterized protein</fullName>
    </submittedName>
</protein>
<keyword evidence="1" id="KW-0472">Membrane</keyword>
<evidence type="ECO:0000313" key="2">
    <source>
        <dbReference type="EMBL" id="KAK7023293.1"/>
    </source>
</evidence>
<gene>
    <name evidence="2" type="ORF">R3P38DRAFT_2532198</name>
</gene>
<sequence>MIKYRAYYLLAGITLLVLGIILLANLTEYPKSSLTDIHFPSNSRVSLRDTLRLSSSPPRTRTFLRVGPIGGEGIGSLLMHFKQSIILSLALGDVLILGWTDVLDHRYSVSDIFNRHAPASGRTLDVGKTCRIQDYMSHAERGKLTRGWCAGDEWALERLQRLSLRIQDCTGIVDLAPGKHELVQDLNGCIMPWVRSRLIPNLFFSPLPYGSSPTHLPRPISVGVHIRWGDVAAPPGTDLLNHHFYGSFNLPQIIRVLADIRAFAGRAGIALTIAMEDAESSVLDLLGEKEGTYRLLDSGHPNALQDMIALSQNDVLLLGPSSFGAMVHMVAPRGLTLVAGTGATGKFANTTGFERHVVYMRDYTPATFELLWQPVK</sequence>
<comment type="caution">
    <text evidence="2">The sequence shown here is derived from an EMBL/GenBank/DDBJ whole genome shotgun (WGS) entry which is preliminary data.</text>
</comment>
<dbReference type="EMBL" id="JAWWNJ010000036">
    <property type="protein sequence ID" value="KAK7023293.1"/>
    <property type="molecule type" value="Genomic_DNA"/>
</dbReference>
<organism evidence="2 3">
    <name type="scientific">Favolaschia claudopus</name>
    <dbReference type="NCBI Taxonomy" id="2862362"/>
    <lineage>
        <taxon>Eukaryota</taxon>
        <taxon>Fungi</taxon>
        <taxon>Dikarya</taxon>
        <taxon>Basidiomycota</taxon>
        <taxon>Agaricomycotina</taxon>
        <taxon>Agaricomycetes</taxon>
        <taxon>Agaricomycetidae</taxon>
        <taxon>Agaricales</taxon>
        <taxon>Marasmiineae</taxon>
        <taxon>Mycenaceae</taxon>
        <taxon>Favolaschia</taxon>
    </lineage>
</organism>
<keyword evidence="1" id="KW-0812">Transmembrane</keyword>
<dbReference type="Proteomes" id="UP001362999">
    <property type="component" value="Unassembled WGS sequence"/>
</dbReference>
<name>A0AAW0BC56_9AGAR</name>
<keyword evidence="3" id="KW-1185">Reference proteome</keyword>
<accession>A0AAW0BC56</accession>
<evidence type="ECO:0000313" key="3">
    <source>
        <dbReference type="Proteomes" id="UP001362999"/>
    </source>
</evidence>
<dbReference type="AlphaFoldDB" id="A0AAW0BC56"/>
<feature type="transmembrane region" description="Helical" evidence="1">
    <location>
        <begin position="7"/>
        <end position="26"/>
    </location>
</feature>
<evidence type="ECO:0000256" key="1">
    <source>
        <dbReference type="SAM" id="Phobius"/>
    </source>
</evidence>